<gene>
    <name evidence="2" type="ORF">KGD84_04925</name>
</gene>
<sequence length="211" mass="22558">MTSAPTRTVRTATMDDLPGVARVLGRAFQDDPLFLWLFPDDERRVAQGTRASALMAGFVYVPLGYSALVEAREDDDRGPVVRGAALWSPPAGEGGGAAAALRSLPHWLELVGPARLPRILRYFSALAAHAPREPHWHLQVLGADPAAGRSGIGALLLRAGLERADADGAPVYLETMNPANVAYYTRFGFAVTDTVAEPGTPLTHLMLRPPA</sequence>
<dbReference type="Proteomes" id="UP000676079">
    <property type="component" value="Chromosome"/>
</dbReference>
<feature type="domain" description="N-acetyltransferase" evidence="1">
    <location>
        <begin position="66"/>
        <end position="211"/>
    </location>
</feature>
<proteinExistence type="predicted"/>
<organism evidence="2 3">
    <name type="scientific">Nocardiopsis changdeensis</name>
    <dbReference type="NCBI Taxonomy" id="2831969"/>
    <lineage>
        <taxon>Bacteria</taxon>
        <taxon>Bacillati</taxon>
        <taxon>Actinomycetota</taxon>
        <taxon>Actinomycetes</taxon>
        <taxon>Streptosporangiales</taxon>
        <taxon>Nocardiopsidaceae</taxon>
        <taxon>Nocardiopsis</taxon>
    </lineage>
</organism>
<evidence type="ECO:0000313" key="2">
    <source>
        <dbReference type="EMBL" id="QUX23695.1"/>
    </source>
</evidence>
<accession>A0ABX8BPP4</accession>
<dbReference type="RefSeq" id="WP_220564918.1">
    <property type="nucleotide sequence ID" value="NZ_CP074133.1"/>
</dbReference>
<dbReference type="PANTHER" id="PTHR42791:SF1">
    <property type="entry name" value="N-ACETYLTRANSFERASE DOMAIN-CONTAINING PROTEIN"/>
    <property type="match status" value="1"/>
</dbReference>
<dbReference type="PANTHER" id="PTHR42791">
    <property type="entry name" value="GNAT FAMILY ACETYLTRANSFERASE"/>
    <property type="match status" value="1"/>
</dbReference>
<dbReference type="Gene3D" id="3.40.630.30">
    <property type="match status" value="1"/>
</dbReference>
<reference evidence="2 3" key="1">
    <citation type="submission" date="2021-05" db="EMBL/GenBank/DDBJ databases">
        <title>Direct Submission.</title>
        <authorList>
            <person name="Li K."/>
            <person name="Gao J."/>
        </authorList>
    </citation>
    <scope>NUCLEOTIDE SEQUENCE [LARGE SCALE GENOMIC DNA]</scope>
    <source>
        <strain evidence="2 3">Mg02</strain>
    </source>
</reference>
<dbReference type="EMBL" id="CP074133">
    <property type="protein sequence ID" value="QUX23695.1"/>
    <property type="molecule type" value="Genomic_DNA"/>
</dbReference>
<dbReference type="InterPro" id="IPR016181">
    <property type="entry name" value="Acyl_CoA_acyltransferase"/>
</dbReference>
<protein>
    <submittedName>
        <fullName evidence="2">GNAT family N-acetyltransferase</fullName>
    </submittedName>
</protein>
<dbReference type="SUPFAM" id="SSF55729">
    <property type="entry name" value="Acyl-CoA N-acyltransferases (Nat)"/>
    <property type="match status" value="1"/>
</dbReference>
<dbReference type="PROSITE" id="PS51186">
    <property type="entry name" value="GNAT"/>
    <property type="match status" value="1"/>
</dbReference>
<evidence type="ECO:0000313" key="3">
    <source>
        <dbReference type="Proteomes" id="UP000676079"/>
    </source>
</evidence>
<dbReference type="CDD" id="cd04301">
    <property type="entry name" value="NAT_SF"/>
    <property type="match status" value="1"/>
</dbReference>
<name>A0ABX8BPP4_9ACTN</name>
<keyword evidence="3" id="KW-1185">Reference proteome</keyword>
<evidence type="ECO:0000259" key="1">
    <source>
        <dbReference type="PROSITE" id="PS51186"/>
    </source>
</evidence>
<dbReference type="InterPro" id="IPR052523">
    <property type="entry name" value="Trichothecene_AcTrans"/>
</dbReference>
<dbReference type="Pfam" id="PF00583">
    <property type="entry name" value="Acetyltransf_1"/>
    <property type="match status" value="1"/>
</dbReference>
<dbReference type="InterPro" id="IPR000182">
    <property type="entry name" value="GNAT_dom"/>
</dbReference>